<evidence type="ECO:0000256" key="1">
    <source>
        <dbReference type="ARBA" id="ARBA00005495"/>
    </source>
</evidence>
<dbReference type="InterPro" id="IPR011057">
    <property type="entry name" value="Mss4-like_sf"/>
</dbReference>
<evidence type="ECO:0000256" key="2">
    <source>
        <dbReference type="ARBA" id="ARBA00022723"/>
    </source>
</evidence>
<dbReference type="InterPro" id="IPR052355">
    <property type="entry name" value="CENP-V-like"/>
</dbReference>
<keyword evidence="3" id="KW-0862">Zinc</keyword>
<evidence type="ECO:0000313" key="6">
    <source>
        <dbReference type="EMBL" id="KAB7496990.1"/>
    </source>
</evidence>
<sequence>MDEKLEEAMGHWQEMQKNKKRETAQKTTDNTHWKMDPNNVLHKGGCHCGAVRFQVYAPSNPTVLDCNCSICVKKQNRHFIVPEANFKLLKGHDSLTTYTFNTHKAKHIFCSKCGVQSFYIPRANSNGYVYDCRNYSPLFR</sequence>
<dbReference type="Gene3D" id="2.170.150.70">
    <property type="match status" value="1"/>
</dbReference>
<comment type="caution">
    <text evidence="6">The sequence shown here is derived from an EMBL/GenBank/DDBJ whole genome shotgun (WGS) entry which is preliminary data.</text>
</comment>
<dbReference type="EMBL" id="SEYY01020817">
    <property type="protein sequence ID" value="KAB7496990.1"/>
    <property type="molecule type" value="Genomic_DNA"/>
</dbReference>
<keyword evidence="2" id="KW-0479">Metal-binding</keyword>
<evidence type="ECO:0000313" key="7">
    <source>
        <dbReference type="Proteomes" id="UP000326759"/>
    </source>
</evidence>
<dbReference type="PANTHER" id="PTHR28620">
    <property type="entry name" value="CENTROMERE PROTEIN V"/>
    <property type="match status" value="1"/>
</dbReference>
<dbReference type="InterPro" id="IPR006913">
    <property type="entry name" value="CENP-V/GFA"/>
</dbReference>
<dbReference type="GO" id="GO:0016846">
    <property type="term" value="F:carbon-sulfur lyase activity"/>
    <property type="evidence" value="ECO:0007669"/>
    <property type="project" value="InterPro"/>
</dbReference>
<dbReference type="PANTHER" id="PTHR28620:SF1">
    <property type="entry name" value="CENP-V_GFA DOMAIN-CONTAINING PROTEIN"/>
    <property type="match status" value="1"/>
</dbReference>
<feature type="region of interest" description="Disordered" evidence="4">
    <location>
        <begin position="1"/>
        <end position="34"/>
    </location>
</feature>
<reference evidence="6 7" key="1">
    <citation type="journal article" date="2019" name="PLoS Biol.">
        <title>Sex chromosomes control vertical transmission of feminizing Wolbachia symbionts in an isopod.</title>
        <authorList>
            <person name="Becking T."/>
            <person name="Chebbi M.A."/>
            <person name="Giraud I."/>
            <person name="Moumen B."/>
            <person name="Laverre T."/>
            <person name="Caubet Y."/>
            <person name="Peccoud J."/>
            <person name="Gilbert C."/>
            <person name="Cordaux R."/>
        </authorList>
    </citation>
    <scope>NUCLEOTIDE SEQUENCE [LARGE SCALE GENOMIC DNA]</scope>
    <source>
        <strain evidence="6">ANa2</strain>
        <tissue evidence="6">Whole body excluding digestive tract and cuticle</tissue>
    </source>
</reference>
<accession>A0A5N5SWD4</accession>
<proteinExistence type="inferred from homology"/>
<comment type="similarity">
    <text evidence="1">Belongs to the Gfa family.</text>
</comment>
<organism evidence="6 7">
    <name type="scientific">Armadillidium nasatum</name>
    <dbReference type="NCBI Taxonomy" id="96803"/>
    <lineage>
        <taxon>Eukaryota</taxon>
        <taxon>Metazoa</taxon>
        <taxon>Ecdysozoa</taxon>
        <taxon>Arthropoda</taxon>
        <taxon>Crustacea</taxon>
        <taxon>Multicrustacea</taxon>
        <taxon>Malacostraca</taxon>
        <taxon>Eumalacostraca</taxon>
        <taxon>Peracarida</taxon>
        <taxon>Isopoda</taxon>
        <taxon>Oniscidea</taxon>
        <taxon>Crinocheta</taxon>
        <taxon>Armadillidiidae</taxon>
        <taxon>Armadillidium</taxon>
    </lineage>
</organism>
<dbReference type="OrthoDB" id="2993351at2759"/>
<dbReference type="GO" id="GO:0046872">
    <property type="term" value="F:metal ion binding"/>
    <property type="evidence" value="ECO:0007669"/>
    <property type="project" value="UniProtKB-KW"/>
</dbReference>
<feature type="domain" description="CENP-V/GFA" evidence="5">
    <location>
        <begin position="42"/>
        <end position="140"/>
    </location>
</feature>
<protein>
    <submittedName>
        <fullName evidence="6">Centromere protein V</fullName>
    </submittedName>
</protein>
<name>A0A5N5SWD4_9CRUS</name>
<evidence type="ECO:0000259" key="5">
    <source>
        <dbReference type="PROSITE" id="PS51891"/>
    </source>
</evidence>
<evidence type="ECO:0000256" key="4">
    <source>
        <dbReference type="SAM" id="MobiDB-lite"/>
    </source>
</evidence>
<dbReference type="Proteomes" id="UP000326759">
    <property type="component" value="Unassembled WGS sequence"/>
</dbReference>
<dbReference type="PROSITE" id="PS51891">
    <property type="entry name" value="CENP_V_GFA"/>
    <property type="match status" value="1"/>
</dbReference>
<dbReference type="Pfam" id="PF04828">
    <property type="entry name" value="GFA"/>
    <property type="match status" value="1"/>
</dbReference>
<evidence type="ECO:0000256" key="3">
    <source>
        <dbReference type="ARBA" id="ARBA00022833"/>
    </source>
</evidence>
<gene>
    <name evidence="6" type="primary">Cenpv</name>
    <name evidence="6" type="ORF">Anas_03763</name>
</gene>
<dbReference type="AlphaFoldDB" id="A0A5N5SWD4"/>
<dbReference type="SUPFAM" id="SSF51316">
    <property type="entry name" value="Mss4-like"/>
    <property type="match status" value="1"/>
</dbReference>
<keyword evidence="7" id="KW-1185">Reference proteome</keyword>